<accession>A0A024TAB9</accession>
<feature type="region of interest" description="Disordered" evidence="1">
    <location>
        <begin position="1"/>
        <end position="22"/>
    </location>
</feature>
<dbReference type="EMBL" id="KI914017">
    <property type="protein sequence ID" value="ETV90978.1"/>
    <property type="molecule type" value="Genomic_DNA"/>
</dbReference>
<name>A0A024TAB9_9STRA</name>
<protein>
    <submittedName>
        <fullName evidence="2">Uncharacterized protein</fullName>
    </submittedName>
</protein>
<dbReference type="VEuPathDB" id="FungiDB:H310_14316"/>
<feature type="region of interest" description="Disordered" evidence="1">
    <location>
        <begin position="100"/>
        <end position="123"/>
    </location>
</feature>
<feature type="compositionally biased region" description="Polar residues" evidence="1">
    <location>
        <begin position="66"/>
        <end position="83"/>
    </location>
</feature>
<dbReference type="AlphaFoldDB" id="A0A024TAB9"/>
<reference evidence="2" key="1">
    <citation type="submission" date="2013-12" db="EMBL/GenBank/DDBJ databases">
        <title>The Genome Sequence of Aphanomyces invadans NJM9701.</title>
        <authorList>
            <consortium name="The Broad Institute Genomics Platform"/>
            <person name="Russ C."/>
            <person name="Tyler B."/>
            <person name="van West P."/>
            <person name="Dieguez-Uribeondo J."/>
            <person name="Young S.K."/>
            <person name="Zeng Q."/>
            <person name="Gargeya S."/>
            <person name="Fitzgerald M."/>
            <person name="Abouelleil A."/>
            <person name="Alvarado L."/>
            <person name="Chapman S.B."/>
            <person name="Gainer-Dewar J."/>
            <person name="Goldberg J."/>
            <person name="Griggs A."/>
            <person name="Gujja S."/>
            <person name="Hansen M."/>
            <person name="Howarth C."/>
            <person name="Imamovic A."/>
            <person name="Ireland A."/>
            <person name="Larimer J."/>
            <person name="McCowan C."/>
            <person name="Murphy C."/>
            <person name="Pearson M."/>
            <person name="Poon T.W."/>
            <person name="Priest M."/>
            <person name="Roberts A."/>
            <person name="Saif S."/>
            <person name="Shea T."/>
            <person name="Sykes S."/>
            <person name="Wortman J."/>
            <person name="Nusbaum C."/>
            <person name="Birren B."/>
        </authorList>
    </citation>
    <scope>NUCLEOTIDE SEQUENCE [LARGE SCALE GENOMIC DNA]</scope>
    <source>
        <strain evidence="2">NJM9701</strain>
    </source>
</reference>
<proteinExistence type="predicted"/>
<evidence type="ECO:0000256" key="1">
    <source>
        <dbReference type="SAM" id="MobiDB-lite"/>
    </source>
</evidence>
<dbReference type="OrthoDB" id="62912at2759"/>
<dbReference type="RefSeq" id="XP_008880367.1">
    <property type="nucleotide sequence ID" value="XM_008882145.1"/>
</dbReference>
<organism evidence="2">
    <name type="scientific">Aphanomyces invadans</name>
    <dbReference type="NCBI Taxonomy" id="157072"/>
    <lineage>
        <taxon>Eukaryota</taxon>
        <taxon>Sar</taxon>
        <taxon>Stramenopiles</taxon>
        <taxon>Oomycota</taxon>
        <taxon>Saprolegniomycetes</taxon>
        <taxon>Saprolegniales</taxon>
        <taxon>Verrucalvaceae</taxon>
        <taxon>Aphanomyces</taxon>
    </lineage>
</organism>
<feature type="region of interest" description="Disordered" evidence="1">
    <location>
        <begin position="50"/>
        <end position="86"/>
    </location>
</feature>
<evidence type="ECO:0000313" key="2">
    <source>
        <dbReference type="EMBL" id="ETV90978.1"/>
    </source>
</evidence>
<dbReference type="GeneID" id="20091366"/>
<dbReference type="eggNOG" id="ENOG502QPXY">
    <property type="taxonomic scope" value="Eukaryota"/>
</dbReference>
<feature type="compositionally biased region" description="Basic residues" evidence="1">
    <location>
        <begin position="1"/>
        <end position="12"/>
    </location>
</feature>
<gene>
    <name evidence="2" type="ORF">H310_14316</name>
</gene>
<sequence length="487" mass="53950">MATPRKKRKVRAALKEDATSPISKYFRPAASSSRLKSCPGPVVNKIDTPNVVDITKSPPSHAATGLESNISAPKTPPTSSQRASRIASLVDSPDVFDVRTPTLPQHVKPRSLDQKPITPSSTMKSSMNNSLVFDIVTSLSTNDPDVAASALRSVVALAKEYPTPLLFEELLDLMHNESTYARAVAIFNSMIFVYEHAAQCNTTMAFPAQWTRMHDTLCDVALKPMDAKWLRSLLVLQFMVHYFAKDMTMCEERFAATNKDWIAQTRLHFLLGGRSTEDVKATKKGRVVVQNNVILAALGRIVELWVRVYDASDSQVSVDGREGCVAAMRLLEMLLHVTDQKDNAMQKILTGLHAMQRPTRRIFLQTMRTGSYKMMLATTVLGRTTLSRCKELEWFGCIAQEACVARALHPSAQKGKACSTTGSSLFAARMRTSFTLWNAESASAGGDAECRRFAAIHLKTYEAKQSTPPPVHALVQHILRLQNSRRK</sequence>